<dbReference type="PANTHER" id="PTHR23514:SF13">
    <property type="entry name" value="INNER MEMBRANE PROTEIN YBJJ"/>
    <property type="match status" value="1"/>
</dbReference>
<feature type="transmembrane region" description="Helical" evidence="5">
    <location>
        <begin position="175"/>
        <end position="194"/>
    </location>
</feature>
<dbReference type="OrthoDB" id="9810941at2"/>
<keyword evidence="4 5" id="KW-0472">Membrane</keyword>
<name>A0A1G7W0H8_9HYPH</name>
<dbReference type="Proteomes" id="UP000199495">
    <property type="component" value="Unassembled WGS sequence"/>
</dbReference>
<dbReference type="EMBL" id="FNCS01000005">
    <property type="protein sequence ID" value="SDG64640.1"/>
    <property type="molecule type" value="Genomic_DNA"/>
</dbReference>
<accession>A0A1G7W0H8</accession>
<feature type="transmembrane region" description="Helical" evidence="5">
    <location>
        <begin position="149"/>
        <end position="169"/>
    </location>
</feature>
<feature type="transmembrane region" description="Helical" evidence="5">
    <location>
        <begin position="251"/>
        <end position="270"/>
    </location>
</feature>
<feature type="transmembrane region" description="Helical" evidence="5">
    <location>
        <begin position="21"/>
        <end position="39"/>
    </location>
</feature>
<reference evidence="6 7" key="1">
    <citation type="submission" date="2016-10" db="EMBL/GenBank/DDBJ databases">
        <authorList>
            <person name="de Groot N.N."/>
        </authorList>
    </citation>
    <scope>NUCLEOTIDE SEQUENCE [LARGE SCALE GENOMIC DNA]</scope>
    <source>
        <strain evidence="6 7">CGMCC 1.10267</strain>
    </source>
</reference>
<evidence type="ECO:0000256" key="5">
    <source>
        <dbReference type="SAM" id="Phobius"/>
    </source>
</evidence>
<dbReference type="STRING" id="440168.SAMN04487974_10583"/>
<dbReference type="InterPro" id="IPR051788">
    <property type="entry name" value="MFS_Transporter"/>
</dbReference>
<evidence type="ECO:0000313" key="6">
    <source>
        <dbReference type="EMBL" id="SDG64640.1"/>
    </source>
</evidence>
<dbReference type="Gene3D" id="1.20.1250.20">
    <property type="entry name" value="MFS general substrate transporter like domains"/>
    <property type="match status" value="2"/>
</dbReference>
<dbReference type="InterPro" id="IPR011701">
    <property type="entry name" value="MFS"/>
</dbReference>
<feature type="transmembrane region" description="Helical" evidence="5">
    <location>
        <begin position="215"/>
        <end position="239"/>
    </location>
</feature>
<sequence length="396" mass="40433">MSETISSRTAAPLLFGMRADRVAVSVLFLANGFLVGSWAPKIPVLMDRLVITESTMGLLILAFGLGSIVMMPIAGALTARNGSAPILKVVSLLVVPLLLLLTLAPEILSTAVVIFAFGGLIGGMDVAMNTNAVAVEKRMGRAIMSSCHGFWSLGALLGAALGGLLLGSLGEVGHAIVVTLLAGVGTVLVLPLIAQDQPTPEAKAANKLKFPASPLPYLVGAMALFSMIPEGAILDWSALYLQRDHNASIELAALGFAAFSATMAIMRFAGDSIRQKFGAVNTLRVCGVFAMIGMAISAVAPTPQLVIVGFAIAGIGISNMVPIAFSAAGNLPGVPSGIGLSIVTVTGYSGILVAPSAIGFIAERTGFSPVLLGTAALIIVTLSLSSLARHADFSAD</sequence>
<evidence type="ECO:0000256" key="2">
    <source>
        <dbReference type="ARBA" id="ARBA00022692"/>
    </source>
</evidence>
<feature type="transmembrane region" description="Helical" evidence="5">
    <location>
        <begin position="306"/>
        <end position="325"/>
    </location>
</feature>
<dbReference type="SUPFAM" id="SSF103473">
    <property type="entry name" value="MFS general substrate transporter"/>
    <property type="match status" value="1"/>
</dbReference>
<feature type="transmembrane region" description="Helical" evidence="5">
    <location>
        <begin position="367"/>
        <end position="388"/>
    </location>
</feature>
<dbReference type="PANTHER" id="PTHR23514">
    <property type="entry name" value="BYPASS OF STOP CODON PROTEIN 6"/>
    <property type="match status" value="1"/>
</dbReference>
<keyword evidence="7" id="KW-1185">Reference proteome</keyword>
<dbReference type="RefSeq" id="WP_090595901.1">
    <property type="nucleotide sequence ID" value="NZ_FNCS01000005.1"/>
</dbReference>
<feature type="transmembrane region" description="Helical" evidence="5">
    <location>
        <begin position="337"/>
        <end position="361"/>
    </location>
</feature>
<organism evidence="6 7">
    <name type="scientific">Pelagibacterium luteolum</name>
    <dbReference type="NCBI Taxonomy" id="440168"/>
    <lineage>
        <taxon>Bacteria</taxon>
        <taxon>Pseudomonadati</taxon>
        <taxon>Pseudomonadota</taxon>
        <taxon>Alphaproteobacteria</taxon>
        <taxon>Hyphomicrobiales</taxon>
        <taxon>Devosiaceae</taxon>
        <taxon>Pelagibacterium</taxon>
    </lineage>
</organism>
<dbReference type="CDD" id="cd17393">
    <property type="entry name" value="MFS_MosC_like"/>
    <property type="match status" value="1"/>
</dbReference>
<protein>
    <submittedName>
        <fullName evidence="6">Fucose permease</fullName>
    </submittedName>
</protein>
<feature type="transmembrane region" description="Helical" evidence="5">
    <location>
        <begin position="86"/>
        <end position="104"/>
    </location>
</feature>
<evidence type="ECO:0000313" key="7">
    <source>
        <dbReference type="Proteomes" id="UP000199495"/>
    </source>
</evidence>
<evidence type="ECO:0000256" key="1">
    <source>
        <dbReference type="ARBA" id="ARBA00004141"/>
    </source>
</evidence>
<dbReference type="InterPro" id="IPR036259">
    <property type="entry name" value="MFS_trans_sf"/>
</dbReference>
<keyword evidence="3 5" id="KW-1133">Transmembrane helix</keyword>
<dbReference type="Pfam" id="PF07690">
    <property type="entry name" value="MFS_1"/>
    <property type="match status" value="1"/>
</dbReference>
<feature type="transmembrane region" description="Helical" evidence="5">
    <location>
        <begin position="110"/>
        <end position="128"/>
    </location>
</feature>
<comment type="subcellular location">
    <subcellularLocation>
        <location evidence="1">Membrane</location>
        <topology evidence="1">Multi-pass membrane protein</topology>
    </subcellularLocation>
</comment>
<feature type="transmembrane region" description="Helical" evidence="5">
    <location>
        <begin position="59"/>
        <end position="79"/>
    </location>
</feature>
<keyword evidence="2 5" id="KW-0812">Transmembrane</keyword>
<dbReference type="GO" id="GO:0016020">
    <property type="term" value="C:membrane"/>
    <property type="evidence" value="ECO:0007669"/>
    <property type="project" value="UniProtKB-SubCell"/>
</dbReference>
<dbReference type="GO" id="GO:0022857">
    <property type="term" value="F:transmembrane transporter activity"/>
    <property type="evidence" value="ECO:0007669"/>
    <property type="project" value="InterPro"/>
</dbReference>
<evidence type="ECO:0000256" key="3">
    <source>
        <dbReference type="ARBA" id="ARBA00022989"/>
    </source>
</evidence>
<gene>
    <name evidence="6" type="ORF">SAMN04487974_10583</name>
</gene>
<feature type="transmembrane region" description="Helical" evidence="5">
    <location>
        <begin position="282"/>
        <end position="300"/>
    </location>
</feature>
<proteinExistence type="predicted"/>
<dbReference type="AlphaFoldDB" id="A0A1G7W0H8"/>
<evidence type="ECO:0000256" key="4">
    <source>
        <dbReference type="ARBA" id="ARBA00023136"/>
    </source>
</evidence>